<evidence type="ECO:0000259" key="8">
    <source>
        <dbReference type="PROSITE" id="PS51294"/>
    </source>
</evidence>
<dbReference type="PROSITE" id="PS51294">
    <property type="entry name" value="HTH_MYB"/>
    <property type="match status" value="1"/>
</dbReference>
<evidence type="ECO:0000256" key="7">
    <source>
        <dbReference type="SAM" id="MobiDB-lite"/>
    </source>
</evidence>
<evidence type="ECO:0000313" key="9">
    <source>
        <dbReference type="EMBL" id="BBH02763.1"/>
    </source>
</evidence>
<keyword evidence="9" id="KW-0238">DNA-binding</keyword>
<comment type="subcellular location">
    <subcellularLocation>
        <location evidence="1">Nucleus</location>
    </subcellularLocation>
</comment>
<keyword evidence="6" id="KW-0539">Nucleus</keyword>
<keyword evidence="5" id="KW-0804">Transcription</keyword>
<feature type="domain" description="HTH myb-type" evidence="8">
    <location>
        <begin position="25"/>
        <end position="85"/>
    </location>
</feature>
<dbReference type="InterPro" id="IPR025756">
    <property type="entry name" value="Myb_CC_LHEQLE"/>
</dbReference>
<protein>
    <submittedName>
        <fullName evidence="9">Homeodomain-like superfamily protein</fullName>
    </submittedName>
</protein>
<evidence type="ECO:0000256" key="5">
    <source>
        <dbReference type="ARBA" id="ARBA00023163"/>
    </source>
</evidence>
<dbReference type="InterPro" id="IPR046955">
    <property type="entry name" value="PHR1-like"/>
</dbReference>
<dbReference type="GO" id="GO:0003677">
    <property type="term" value="F:DNA binding"/>
    <property type="evidence" value="ECO:0007669"/>
    <property type="project" value="UniProtKB-KW"/>
</dbReference>
<dbReference type="EMBL" id="AP019301">
    <property type="protein sequence ID" value="BBH02763.1"/>
    <property type="molecule type" value="Genomic_DNA"/>
</dbReference>
<sequence>MERNYGGGCDGEGNCGYENGVMMTRDPKPRLRWTPDLHDRFVDAVTKLGGPDKATPKSVLRLMGLKGLTLYHLKSHLQKYRLGQHARKQNSGEEHNRENNRDSYVHFSNHHSTGSSAKSSRGGNAEQGLVHVLALASLPSEVSVISLDKKNSGALDIVVAIAKVFLLVAISSSSGFVKKNADFYAHFPYEPAWILMNENAENRTLPFSEAIKCQIEVQNRLQEQLEVQKKLQMRIEAQGKYLQAILEKAQKGLSLDMKGPTTVEATRAQLTDFNLALSNFMENINEEDRRGKSNGSTFEIYEEGNTEEHKDAKLKVERGSINFDLNTKESYDYVGSNAESPQTLNLHHSVAINCNIDWNHAIAKGEHNQQIRVHLDEGI</sequence>
<evidence type="ECO:0000256" key="3">
    <source>
        <dbReference type="ARBA" id="ARBA00023015"/>
    </source>
</evidence>
<dbReference type="PANTHER" id="PTHR31499">
    <property type="entry name" value="MYB FAMILY TRANSCRIPTION FACTOR PHL11"/>
    <property type="match status" value="1"/>
</dbReference>
<dbReference type="Gene3D" id="1.10.10.60">
    <property type="entry name" value="Homeodomain-like"/>
    <property type="match status" value="1"/>
</dbReference>
<dbReference type="InterPro" id="IPR009057">
    <property type="entry name" value="Homeodomain-like_sf"/>
</dbReference>
<feature type="compositionally biased region" description="Polar residues" evidence="7">
    <location>
        <begin position="110"/>
        <end position="122"/>
    </location>
</feature>
<dbReference type="NCBIfam" id="TIGR01557">
    <property type="entry name" value="myb_SHAQKYF"/>
    <property type="match status" value="1"/>
</dbReference>
<feature type="region of interest" description="Disordered" evidence="7">
    <location>
        <begin position="104"/>
        <end position="123"/>
    </location>
</feature>
<name>A0A4Y1RFC0_PRUDU</name>
<dbReference type="PANTHER" id="PTHR31499:SF23">
    <property type="entry name" value="MYB FAMILY TRANSCRIPTION FACTOR PHL11"/>
    <property type="match status" value="1"/>
</dbReference>
<evidence type="ECO:0000256" key="4">
    <source>
        <dbReference type="ARBA" id="ARBA00023054"/>
    </source>
</evidence>
<evidence type="ECO:0000256" key="6">
    <source>
        <dbReference type="ARBA" id="ARBA00023242"/>
    </source>
</evidence>
<keyword evidence="4" id="KW-0175">Coiled coil</keyword>
<accession>A0A4Y1RFC0</accession>
<dbReference type="InterPro" id="IPR017930">
    <property type="entry name" value="Myb_dom"/>
</dbReference>
<dbReference type="FunFam" id="1.10.10.60:FF:000002">
    <property type="entry name" value="Myb family transcription factor"/>
    <property type="match status" value="1"/>
</dbReference>
<dbReference type="GO" id="GO:0005634">
    <property type="term" value="C:nucleus"/>
    <property type="evidence" value="ECO:0007669"/>
    <property type="project" value="UniProtKB-SubCell"/>
</dbReference>
<dbReference type="Pfam" id="PF14379">
    <property type="entry name" value="Myb_CC_LHEQLE"/>
    <property type="match status" value="1"/>
</dbReference>
<reference evidence="9" key="1">
    <citation type="journal article" date="2019" name="Science">
        <title>Mutation of a bHLH transcription factor allowed almond domestication.</title>
        <authorList>
            <person name="Sanchez-Perez R."/>
            <person name="Pavan S."/>
            <person name="Mazzeo R."/>
            <person name="Moldovan C."/>
            <person name="Aiese Cigliano R."/>
            <person name="Del Cueto J."/>
            <person name="Ricciardi F."/>
            <person name="Lotti C."/>
            <person name="Ricciardi L."/>
            <person name="Dicenta F."/>
            <person name="Lopez-Marques R.L."/>
            <person name="Lindberg Moller B."/>
        </authorList>
    </citation>
    <scope>NUCLEOTIDE SEQUENCE</scope>
</reference>
<dbReference type="GO" id="GO:0003700">
    <property type="term" value="F:DNA-binding transcription factor activity"/>
    <property type="evidence" value="ECO:0007669"/>
    <property type="project" value="InterPro"/>
</dbReference>
<dbReference type="SUPFAM" id="SSF46689">
    <property type="entry name" value="Homeodomain-like"/>
    <property type="match status" value="1"/>
</dbReference>
<organism evidence="9">
    <name type="scientific">Prunus dulcis</name>
    <name type="common">Almond</name>
    <name type="synonym">Amygdalus dulcis</name>
    <dbReference type="NCBI Taxonomy" id="3755"/>
    <lineage>
        <taxon>Eukaryota</taxon>
        <taxon>Viridiplantae</taxon>
        <taxon>Streptophyta</taxon>
        <taxon>Embryophyta</taxon>
        <taxon>Tracheophyta</taxon>
        <taxon>Spermatophyta</taxon>
        <taxon>Magnoliopsida</taxon>
        <taxon>eudicotyledons</taxon>
        <taxon>Gunneridae</taxon>
        <taxon>Pentapetalae</taxon>
        <taxon>rosids</taxon>
        <taxon>fabids</taxon>
        <taxon>Rosales</taxon>
        <taxon>Rosaceae</taxon>
        <taxon>Amygdaloideae</taxon>
        <taxon>Amygdaleae</taxon>
        <taxon>Prunus</taxon>
    </lineage>
</organism>
<evidence type="ECO:0000256" key="2">
    <source>
        <dbReference type="ARBA" id="ARBA00006783"/>
    </source>
</evidence>
<dbReference type="AlphaFoldDB" id="A0A4Y1RFC0"/>
<keyword evidence="9" id="KW-0371">Homeobox</keyword>
<gene>
    <name evidence="9" type="ORF">Prudu_013437</name>
</gene>
<dbReference type="Pfam" id="PF00249">
    <property type="entry name" value="Myb_DNA-binding"/>
    <property type="match status" value="1"/>
</dbReference>
<keyword evidence="3" id="KW-0805">Transcription regulation</keyword>
<dbReference type="InterPro" id="IPR006447">
    <property type="entry name" value="Myb_dom_plants"/>
</dbReference>
<proteinExistence type="inferred from homology"/>
<comment type="similarity">
    <text evidence="2">Belongs to the MYB-CC family.</text>
</comment>
<evidence type="ECO:0000256" key="1">
    <source>
        <dbReference type="ARBA" id="ARBA00004123"/>
    </source>
</evidence>
<dbReference type="InterPro" id="IPR001005">
    <property type="entry name" value="SANT/Myb"/>
</dbReference>